<gene>
    <name evidence="3" type="ORF">CLO192961_LOCUS296269</name>
</gene>
<name>A0ABY6UI55_BIOOC</name>
<evidence type="ECO:0008006" key="5">
    <source>
        <dbReference type="Google" id="ProtNLM"/>
    </source>
</evidence>
<feature type="transmembrane region" description="Helical" evidence="1">
    <location>
        <begin position="257"/>
        <end position="278"/>
    </location>
</feature>
<accession>A0ABY6UI55</accession>
<proteinExistence type="predicted"/>
<protein>
    <recommendedName>
        <fullName evidence="5">EXPERA domain-containing protein</fullName>
    </recommendedName>
</protein>
<sequence>MAKQNLIPTVLLLSCALLGGYGAMYTSFRDGFFDALRDCVYPSSTKPSHCKLHVPHASQMPTFTGVPVLDENFALLIEFFQQGLPRMNPGGIESFEDIIATLCWTSQYGAIWTMVSLEGLRKGNQGTAVAYTGLWGMMFQLLTVTIFSPIYYITQLYLSPAQTTLTHAAVDLEDLEALPKTIAITYLLPTLGLILPLFGLVSPKAAYYAIGIWQLFPLLKSAVHPFMRSSGKALEGGQKNIVVDQGGDRYSRALNRVYRFAMLLAGSTYFVHFSSILLKSQSSLSATLKGFFIPGSLSHPPTFALFNPPVSASAGQDIVITFLKWDLYCAGAALLIFSSTHATRVLGGSEMPRTIAKLFPLMALGGPVATAVALLRQRDMKLLARPNATNSGKKNK</sequence>
<keyword evidence="1" id="KW-0472">Membrane</keyword>
<feature type="transmembrane region" description="Helical" evidence="1">
    <location>
        <begin position="129"/>
        <end position="153"/>
    </location>
</feature>
<dbReference type="Proteomes" id="UP000766486">
    <property type="component" value="Unassembled WGS sequence"/>
</dbReference>
<reference evidence="3 4" key="1">
    <citation type="submission" date="2019-06" db="EMBL/GenBank/DDBJ databases">
        <authorList>
            <person name="Broberg M."/>
        </authorList>
    </citation>
    <scope>NUCLEOTIDE SEQUENCE [LARGE SCALE GENOMIC DNA]</scope>
</reference>
<keyword evidence="2" id="KW-0732">Signal</keyword>
<keyword evidence="1" id="KW-1133">Transmembrane helix</keyword>
<feature type="transmembrane region" description="Helical" evidence="1">
    <location>
        <begin position="355"/>
        <end position="375"/>
    </location>
</feature>
<feature type="chain" id="PRO_5046093964" description="EXPERA domain-containing protein" evidence="2">
    <location>
        <begin position="23"/>
        <end position="396"/>
    </location>
</feature>
<organism evidence="3 4">
    <name type="scientific">Bionectria ochroleuca</name>
    <name type="common">Gliocladium roseum</name>
    <dbReference type="NCBI Taxonomy" id="29856"/>
    <lineage>
        <taxon>Eukaryota</taxon>
        <taxon>Fungi</taxon>
        <taxon>Dikarya</taxon>
        <taxon>Ascomycota</taxon>
        <taxon>Pezizomycotina</taxon>
        <taxon>Sordariomycetes</taxon>
        <taxon>Hypocreomycetidae</taxon>
        <taxon>Hypocreales</taxon>
        <taxon>Bionectriaceae</taxon>
        <taxon>Clonostachys</taxon>
    </lineage>
</organism>
<evidence type="ECO:0000256" key="1">
    <source>
        <dbReference type="SAM" id="Phobius"/>
    </source>
</evidence>
<feature type="signal peptide" evidence="2">
    <location>
        <begin position="1"/>
        <end position="22"/>
    </location>
</feature>
<keyword evidence="4" id="KW-1185">Reference proteome</keyword>
<dbReference type="PROSITE" id="PS51257">
    <property type="entry name" value="PROKAR_LIPOPROTEIN"/>
    <property type="match status" value="1"/>
</dbReference>
<evidence type="ECO:0000313" key="4">
    <source>
        <dbReference type="Proteomes" id="UP000766486"/>
    </source>
</evidence>
<evidence type="ECO:0000313" key="3">
    <source>
        <dbReference type="EMBL" id="VUC30920.1"/>
    </source>
</evidence>
<feature type="transmembrane region" description="Helical" evidence="1">
    <location>
        <begin position="182"/>
        <end position="201"/>
    </location>
</feature>
<comment type="caution">
    <text evidence="3">The sequence shown here is derived from an EMBL/GenBank/DDBJ whole genome shotgun (WGS) entry which is preliminary data.</text>
</comment>
<evidence type="ECO:0000256" key="2">
    <source>
        <dbReference type="SAM" id="SignalP"/>
    </source>
</evidence>
<dbReference type="EMBL" id="CABFNS010000826">
    <property type="protein sequence ID" value="VUC30920.1"/>
    <property type="molecule type" value="Genomic_DNA"/>
</dbReference>
<keyword evidence="1" id="KW-0812">Transmembrane</keyword>